<evidence type="ECO:0000256" key="5">
    <source>
        <dbReference type="ARBA" id="ARBA00049269"/>
    </source>
</evidence>
<dbReference type="CDD" id="cd00332">
    <property type="entry name" value="PAL-HAL"/>
    <property type="match status" value="1"/>
</dbReference>
<dbReference type="RefSeq" id="WP_025229286.1">
    <property type="nucleotide sequence ID" value="NZ_CP007139.1"/>
</dbReference>
<dbReference type="InterPro" id="IPR024083">
    <property type="entry name" value="Fumarase/histidase_N"/>
</dbReference>
<dbReference type="InterPro" id="IPR022313">
    <property type="entry name" value="Phe/His_NH3-lyase_AS"/>
</dbReference>
<gene>
    <name evidence="6" type="primary">hutH</name>
    <name evidence="10" type="ORF">OP10G_3410</name>
</gene>
<comment type="subcellular location">
    <subcellularLocation>
        <location evidence="6 9">Cytoplasm</location>
    </subcellularLocation>
</comment>
<evidence type="ECO:0000256" key="2">
    <source>
        <dbReference type="ARBA" id="ARBA00012994"/>
    </source>
</evidence>
<comment type="PTM">
    <text evidence="6">Contains an active site 4-methylidene-imidazol-5-one (MIO), which is formed autocatalytically by cyclization and dehydration of residues Ala-Ser-Gly.</text>
</comment>
<dbReference type="NCBIfam" id="NF006871">
    <property type="entry name" value="PRK09367.1"/>
    <property type="match status" value="1"/>
</dbReference>
<evidence type="ECO:0000313" key="10">
    <source>
        <dbReference type="EMBL" id="AIE86778.1"/>
    </source>
</evidence>
<feature type="modified residue" description="2,3-didehydroalanine (Ser)" evidence="6">
    <location>
        <position position="143"/>
    </location>
</feature>
<evidence type="ECO:0000313" key="11">
    <source>
        <dbReference type="Proteomes" id="UP000027982"/>
    </source>
</evidence>
<dbReference type="HAMAP" id="MF_00229">
    <property type="entry name" value="His_ammonia_lyase"/>
    <property type="match status" value="1"/>
</dbReference>
<reference evidence="10 11" key="1">
    <citation type="journal article" date="2014" name="PLoS ONE">
        <title>The first complete genome sequence of the class fimbriimonadia in the phylum armatimonadetes.</title>
        <authorList>
            <person name="Hu Z.Y."/>
            <person name="Wang Y.Z."/>
            <person name="Im W.T."/>
            <person name="Wang S.Y."/>
            <person name="Zhao G.P."/>
            <person name="Zheng H.J."/>
            <person name="Quan Z.X."/>
        </authorList>
    </citation>
    <scope>NUCLEOTIDE SEQUENCE [LARGE SCALE GENOMIC DNA]</scope>
    <source>
        <strain evidence="10">Gsoil 348</strain>
    </source>
</reference>
<evidence type="ECO:0000256" key="8">
    <source>
        <dbReference type="RuleBase" id="RU004479"/>
    </source>
</evidence>
<name>A0A068NT98_FIMGI</name>
<dbReference type="GO" id="GO:0004397">
    <property type="term" value="F:histidine ammonia-lyase activity"/>
    <property type="evidence" value="ECO:0007669"/>
    <property type="project" value="UniProtKB-UniRule"/>
</dbReference>
<protein>
    <recommendedName>
        <fullName evidence="2 6">Histidine ammonia-lyase</fullName>
        <shortName evidence="6">Histidase</shortName>
        <ecNumber evidence="2 6">4.3.1.3</ecNumber>
    </recommendedName>
</protein>
<dbReference type="EC" id="4.3.1.3" evidence="2 6"/>
<dbReference type="STRING" id="661478.OP10G_3410"/>
<dbReference type="PROSITE" id="PS00488">
    <property type="entry name" value="PAL_HISTIDASE"/>
    <property type="match status" value="1"/>
</dbReference>
<dbReference type="EMBL" id="CP007139">
    <property type="protein sequence ID" value="AIE86778.1"/>
    <property type="molecule type" value="Genomic_DNA"/>
</dbReference>
<dbReference type="NCBIfam" id="TIGR01225">
    <property type="entry name" value="hutH"/>
    <property type="match status" value="1"/>
</dbReference>
<dbReference type="GO" id="GO:0019557">
    <property type="term" value="P:L-histidine catabolic process to glutamate and formate"/>
    <property type="evidence" value="ECO:0007669"/>
    <property type="project" value="UniProtKB-UniPathway"/>
</dbReference>
<comment type="similarity">
    <text evidence="6 7">Belongs to the PAL/histidase family.</text>
</comment>
<dbReference type="GO" id="GO:0019556">
    <property type="term" value="P:L-histidine catabolic process to glutamate and formamide"/>
    <property type="evidence" value="ECO:0007669"/>
    <property type="project" value="UniProtKB-UniPathway"/>
</dbReference>
<sequence>MMVQLAGQSLVLEAIEAVSRNGQQVGLTDDAVSRMSASRQAVEKIVSDRVPVYGISTGFGRLCDVSIPLPQLEQLQLNLVRSHCCGLGEPLSEPETRAMMLLRANVLALGYSGARPAVAQALCDLLNHRITPHVPSKGSVGASGDLAPLAHVAQCLIGEGWCRHEGVRKPAAEALSAAGLSPLKLGPKEGLSLINGTQALTAVGALMTLRAERLVRLADAVGAMTVEALAGVHAAFDSRIHSARPHPGQGESAAQLRAMLEESEIMPWRTERNSRVQDAYSLRCMPQVHGAVRGVINHVRSIVEIETGSATDNPLVFDDGTVVSGGNFHGAPLAMAYDYAAIALTDLVGISERRVERMINPDLSEGLPPFLSPEAGLGSGFMIAHVTVVALLNEMKVLSSPASIDNLPTSAGTEDHVSMGMTAALKLRTIVENAERCLAIELIAAAEGLEYRMPLQPGTGVLAMYRKLREMVPPLMADRALSEDIERVASEIAAGSFTDSIPVVVPGDGIDRRRGDGDRREKSLV</sequence>
<evidence type="ECO:0000256" key="1">
    <source>
        <dbReference type="ARBA" id="ARBA00005113"/>
    </source>
</evidence>
<comment type="pathway">
    <text evidence="1 6 8">Amino-acid degradation; L-histidine degradation into L-glutamate; N-formimidoyl-L-glutamate from L-histidine: step 1/3.</text>
</comment>
<dbReference type="SUPFAM" id="SSF48557">
    <property type="entry name" value="L-aspartase-like"/>
    <property type="match status" value="1"/>
</dbReference>
<organism evidence="10 11">
    <name type="scientific">Fimbriimonas ginsengisoli Gsoil 348</name>
    <dbReference type="NCBI Taxonomy" id="661478"/>
    <lineage>
        <taxon>Bacteria</taxon>
        <taxon>Bacillati</taxon>
        <taxon>Armatimonadota</taxon>
        <taxon>Fimbriimonadia</taxon>
        <taxon>Fimbriimonadales</taxon>
        <taxon>Fimbriimonadaceae</taxon>
        <taxon>Fimbriimonas</taxon>
    </lineage>
</organism>
<evidence type="ECO:0000256" key="4">
    <source>
        <dbReference type="ARBA" id="ARBA00023239"/>
    </source>
</evidence>
<proteinExistence type="inferred from homology"/>
<dbReference type="GO" id="GO:0005737">
    <property type="term" value="C:cytoplasm"/>
    <property type="evidence" value="ECO:0007669"/>
    <property type="project" value="UniProtKB-SubCell"/>
</dbReference>
<dbReference type="Gene3D" id="1.10.275.10">
    <property type="entry name" value="Fumarase/aspartase (N-terminal domain)"/>
    <property type="match status" value="1"/>
</dbReference>
<dbReference type="PANTHER" id="PTHR10362">
    <property type="entry name" value="HISTIDINE AMMONIA-LYASE"/>
    <property type="match status" value="1"/>
</dbReference>
<dbReference type="eggNOG" id="COG2986">
    <property type="taxonomic scope" value="Bacteria"/>
</dbReference>
<evidence type="ECO:0000256" key="3">
    <source>
        <dbReference type="ARBA" id="ARBA00022808"/>
    </source>
</evidence>
<keyword evidence="3 6" id="KW-0369">Histidine metabolism</keyword>
<evidence type="ECO:0000256" key="9">
    <source>
        <dbReference type="RuleBase" id="RU004480"/>
    </source>
</evidence>
<evidence type="ECO:0000256" key="6">
    <source>
        <dbReference type="HAMAP-Rule" id="MF_00229"/>
    </source>
</evidence>
<dbReference type="InterPro" id="IPR008948">
    <property type="entry name" value="L-Aspartase-like"/>
</dbReference>
<dbReference type="Pfam" id="PF00221">
    <property type="entry name" value="Lyase_aromatic"/>
    <property type="match status" value="1"/>
</dbReference>
<dbReference type="InterPro" id="IPR005921">
    <property type="entry name" value="HutH"/>
</dbReference>
<accession>A0A068NT98</accession>
<dbReference type="FunFam" id="1.10.275.10:FF:000005">
    <property type="entry name" value="Histidine ammonia-lyase"/>
    <property type="match status" value="1"/>
</dbReference>
<keyword evidence="4 6" id="KW-0456">Lyase</keyword>
<feature type="cross-link" description="5-imidazolinone (Ala-Gly)" evidence="6">
    <location>
        <begin position="142"/>
        <end position="144"/>
    </location>
</feature>
<dbReference type="Proteomes" id="UP000027982">
    <property type="component" value="Chromosome"/>
</dbReference>
<comment type="catalytic activity">
    <reaction evidence="5 6 8">
        <text>L-histidine = trans-urocanate + NH4(+)</text>
        <dbReference type="Rhea" id="RHEA:21232"/>
        <dbReference type="ChEBI" id="CHEBI:17771"/>
        <dbReference type="ChEBI" id="CHEBI:28938"/>
        <dbReference type="ChEBI" id="CHEBI:57595"/>
        <dbReference type="EC" id="4.3.1.3"/>
    </reaction>
</comment>
<dbReference type="Gene3D" id="1.20.200.10">
    <property type="entry name" value="Fumarase/aspartase (Central domain)"/>
    <property type="match status" value="1"/>
</dbReference>
<keyword evidence="11" id="KW-1185">Reference proteome</keyword>
<evidence type="ECO:0000256" key="7">
    <source>
        <dbReference type="RuleBase" id="RU003954"/>
    </source>
</evidence>
<dbReference type="InterPro" id="IPR001106">
    <property type="entry name" value="Aromatic_Lyase"/>
</dbReference>
<dbReference type="HOGENOM" id="CLU_014801_4_0_0"/>
<dbReference type="KEGG" id="fgi:OP10G_3410"/>
<dbReference type="AlphaFoldDB" id="A0A068NT98"/>
<keyword evidence="6" id="KW-0963">Cytoplasm</keyword>
<dbReference type="FunFam" id="1.20.200.10:FF:000003">
    <property type="entry name" value="Histidine ammonia-lyase"/>
    <property type="match status" value="1"/>
</dbReference>
<dbReference type="UniPathway" id="UPA00379">
    <property type="reaction ID" value="UER00549"/>
</dbReference>